<evidence type="ECO:0000256" key="1">
    <source>
        <dbReference type="ARBA" id="ARBA00006817"/>
    </source>
</evidence>
<accession>A0ABP9JG37</accession>
<dbReference type="Pfam" id="PF08327">
    <property type="entry name" value="AHSA1"/>
    <property type="match status" value="1"/>
</dbReference>
<dbReference type="RefSeq" id="WP_345508109.1">
    <property type="nucleotide sequence ID" value="NZ_BAABIW010000018.1"/>
</dbReference>
<dbReference type="Proteomes" id="UP001500427">
    <property type="component" value="Unassembled WGS sequence"/>
</dbReference>
<comment type="caution">
    <text evidence="3">The sequence shown here is derived from an EMBL/GenBank/DDBJ whole genome shotgun (WGS) entry which is preliminary data.</text>
</comment>
<dbReference type="InterPro" id="IPR013538">
    <property type="entry name" value="ASHA1/2-like_C"/>
</dbReference>
<dbReference type="SUPFAM" id="SSF55961">
    <property type="entry name" value="Bet v1-like"/>
    <property type="match status" value="1"/>
</dbReference>
<dbReference type="EMBL" id="BAABIW010000018">
    <property type="protein sequence ID" value="GAA5030558.1"/>
    <property type="molecule type" value="Genomic_DNA"/>
</dbReference>
<evidence type="ECO:0000313" key="3">
    <source>
        <dbReference type="EMBL" id="GAA5030558.1"/>
    </source>
</evidence>
<evidence type="ECO:0000313" key="4">
    <source>
        <dbReference type="Proteomes" id="UP001500427"/>
    </source>
</evidence>
<protein>
    <recommendedName>
        <fullName evidence="2">Activator of Hsp90 ATPase homologue 1/2-like C-terminal domain-containing protein</fullName>
    </recommendedName>
</protein>
<feature type="domain" description="Activator of Hsp90 ATPase homologue 1/2-like C-terminal" evidence="2">
    <location>
        <begin position="25"/>
        <end position="134"/>
    </location>
</feature>
<evidence type="ECO:0000259" key="2">
    <source>
        <dbReference type="Pfam" id="PF08327"/>
    </source>
</evidence>
<proteinExistence type="inferred from homology"/>
<keyword evidence="4" id="KW-1185">Reference proteome</keyword>
<comment type="similarity">
    <text evidence="1">Belongs to the AHA1 family.</text>
</comment>
<organism evidence="3 4">
    <name type="scientific">Terrabacter aeriphilus</name>
    <dbReference type="NCBI Taxonomy" id="515662"/>
    <lineage>
        <taxon>Bacteria</taxon>
        <taxon>Bacillati</taxon>
        <taxon>Actinomycetota</taxon>
        <taxon>Actinomycetes</taxon>
        <taxon>Micrococcales</taxon>
        <taxon>Intrasporangiaceae</taxon>
        <taxon>Terrabacter</taxon>
    </lineage>
</organism>
<name>A0ABP9JG37_9MICO</name>
<reference evidence="4" key="1">
    <citation type="journal article" date="2019" name="Int. J. Syst. Evol. Microbiol.">
        <title>The Global Catalogue of Microorganisms (GCM) 10K type strain sequencing project: providing services to taxonomists for standard genome sequencing and annotation.</title>
        <authorList>
            <consortium name="The Broad Institute Genomics Platform"/>
            <consortium name="The Broad Institute Genome Sequencing Center for Infectious Disease"/>
            <person name="Wu L."/>
            <person name="Ma J."/>
        </authorList>
    </citation>
    <scope>NUCLEOTIDE SEQUENCE [LARGE SCALE GENOMIC DNA]</scope>
    <source>
        <strain evidence="4">JCM 17687</strain>
    </source>
</reference>
<dbReference type="Gene3D" id="3.30.530.20">
    <property type="match status" value="1"/>
</dbReference>
<gene>
    <name evidence="3" type="ORF">GCM10023258_27920</name>
</gene>
<dbReference type="InterPro" id="IPR023393">
    <property type="entry name" value="START-like_dom_sf"/>
</dbReference>
<sequence length="172" mass="18723">MTATGSTRPLDATRAAVRVEDVYDTDIDDLWTACTTPDRLSRWIARVSGELRPGGTVEAVFTSTWSGALRVESCEAPNHLLLTSAPGTDEETEIEAWLSAEGSRTRLVVEERGLPADQAPFYGAGWQVHLEDLGRSLALGEPVHPDGWSSEAAAPAWQARWTELTPAYRSAE</sequence>